<dbReference type="InterPro" id="IPR016160">
    <property type="entry name" value="Ald_DH_CS_CYS"/>
</dbReference>
<dbReference type="InterPro" id="IPR016161">
    <property type="entry name" value="Ald_DH/histidinol_DH"/>
</dbReference>
<dbReference type="FunFam" id="3.40.605.10:FF:000007">
    <property type="entry name" value="NAD/NADP-dependent betaine aldehyde dehydrogenase"/>
    <property type="match status" value="1"/>
</dbReference>
<evidence type="ECO:0000256" key="2">
    <source>
        <dbReference type="ARBA" id="ARBA00023002"/>
    </source>
</evidence>
<dbReference type="EMBL" id="JAFLWW010000004">
    <property type="protein sequence ID" value="MBT1157236.1"/>
    <property type="molecule type" value="Genomic_DNA"/>
</dbReference>
<keyword evidence="7" id="KW-1185">Reference proteome</keyword>
<evidence type="ECO:0000259" key="5">
    <source>
        <dbReference type="Pfam" id="PF00171"/>
    </source>
</evidence>
<organism evidence="6 7">
    <name type="scientific">Aminobacter anthyllidis</name>
    <dbReference type="NCBI Taxonomy" id="1035067"/>
    <lineage>
        <taxon>Bacteria</taxon>
        <taxon>Pseudomonadati</taxon>
        <taxon>Pseudomonadota</taxon>
        <taxon>Alphaproteobacteria</taxon>
        <taxon>Hyphomicrobiales</taxon>
        <taxon>Phyllobacteriaceae</taxon>
        <taxon>Aminobacter</taxon>
    </lineage>
</organism>
<evidence type="ECO:0000313" key="6">
    <source>
        <dbReference type="EMBL" id="MBT1157236.1"/>
    </source>
</evidence>
<dbReference type="CDD" id="cd07109">
    <property type="entry name" value="ALDH_AAS00426"/>
    <property type="match status" value="1"/>
</dbReference>
<dbReference type="Gene3D" id="3.40.309.10">
    <property type="entry name" value="Aldehyde Dehydrogenase, Chain A, domain 2"/>
    <property type="match status" value="1"/>
</dbReference>
<dbReference type="InterPro" id="IPR015590">
    <property type="entry name" value="Aldehyde_DH_dom"/>
</dbReference>
<reference evidence="6" key="2">
    <citation type="submission" date="2021-03" db="EMBL/GenBank/DDBJ databases">
        <authorList>
            <person name="Artuso I."/>
            <person name="Turrini P."/>
            <person name="Pirolo M."/>
            <person name="Lugli G.A."/>
            <person name="Ventura M."/>
            <person name="Visca P."/>
        </authorList>
    </citation>
    <scope>NUCLEOTIDE SEQUENCE</scope>
    <source>
        <strain evidence="6">LMG 26462</strain>
    </source>
</reference>
<keyword evidence="2 4" id="KW-0560">Oxidoreductase</keyword>
<evidence type="ECO:0000256" key="1">
    <source>
        <dbReference type="ARBA" id="ARBA00009986"/>
    </source>
</evidence>
<dbReference type="GO" id="GO:0016620">
    <property type="term" value="F:oxidoreductase activity, acting on the aldehyde or oxo group of donors, NAD or NADP as acceptor"/>
    <property type="evidence" value="ECO:0007669"/>
    <property type="project" value="InterPro"/>
</dbReference>
<sequence>MSNVTIPEGAYPAIIGGERIFTAQSIEVIDPATGKVFATVARCGETEVDQAVAAARKAFNKSWRLTTAAERARLLSRFAQVISEHADELAALESRDTGKPMRQAKIDVAFSVRYFEYYSHMAEAVFGSVIPAATDRFTFTTREAYGVTGHIIPWNYPLGIASRTLAPALAAGNCCVLKPAEQAPLSSVRIAELALVAGFPAGVLNVVPGLGSEAGAALSGHSGIDHVSFTGSVPVGRKIAEAAAKNLIPAALELGGKSPNIVLADADLDLATPVVASAILQNAGQTCSAGARLLVHRDVHDDLVSRLKGIFARATIGAGKTDPDLGPVISALQHQRVSELVDIGRGEAMLVHGGRRPAGAEYEEGYFIEPTLFDNVAPGATIAQREIFGPVLTVTSFSDLDEAVEIANGTDYGLVTGVWTRNIGRANWLIRELHCGQVMVNTFSNGVELPFGGRKKSGYGVEKGYDALLAFTHVKGAVVVMSKD</sequence>
<dbReference type="Proteomes" id="UP001138921">
    <property type="component" value="Unassembled WGS sequence"/>
</dbReference>
<dbReference type="Pfam" id="PF00171">
    <property type="entry name" value="Aldedh"/>
    <property type="match status" value="1"/>
</dbReference>
<dbReference type="Gene3D" id="3.40.605.10">
    <property type="entry name" value="Aldehyde Dehydrogenase, Chain A, domain 1"/>
    <property type="match status" value="1"/>
</dbReference>
<gene>
    <name evidence="6" type="ORF">J1C56_16690</name>
</gene>
<dbReference type="AlphaFoldDB" id="A0A9X1AC82"/>
<evidence type="ECO:0000256" key="4">
    <source>
        <dbReference type="RuleBase" id="RU003345"/>
    </source>
</evidence>
<evidence type="ECO:0000313" key="7">
    <source>
        <dbReference type="Proteomes" id="UP001138921"/>
    </source>
</evidence>
<comment type="caution">
    <text evidence="6">The sequence shown here is derived from an EMBL/GenBank/DDBJ whole genome shotgun (WGS) entry which is preliminary data.</text>
</comment>
<dbReference type="InterPro" id="IPR016163">
    <property type="entry name" value="Ald_DH_C"/>
</dbReference>
<dbReference type="PROSITE" id="PS00687">
    <property type="entry name" value="ALDEHYDE_DEHYDR_GLU"/>
    <property type="match status" value="1"/>
</dbReference>
<evidence type="ECO:0000256" key="3">
    <source>
        <dbReference type="PROSITE-ProRule" id="PRU10007"/>
    </source>
</evidence>
<accession>A0A9X1AC82</accession>
<dbReference type="InterPro" id="IPR029510">
    <property type="entry name" value="Ald_DH_CS_GLU"/>
</dbReference>
<proteinExistence type="inferred from homology"/>
<name>A0A9X1AC82_9HYPH</name>
<dbReference type="PROSITE" id="PS00070">
    <property type="entry name" value="ALDEHYDE_DEHYDR_CYS"/>
    <property type="match status" value="1"/>
</dbReference>
<dbReference type="PANTHER" id="PTHR11699">
    <property type="entry name" value="ALDEHYDE DEHYDROGENASE-RELATED"/>
    <property type="match status" value="1"/>
</dbReference>
<comment type="similarity">
    <text evidence="1 4">Belongs to the aldehyde dehydrogenase family.</text>
</comment>
<dbReference type="InterPro" id="IPR016162">
    <property type="entry name" value="Ald_DH_N"/>
</dbReference>
<feature type="domain" description="Aldehyde dehydrogenase" evidence="5">
    <location>
        <begin position="24"/>
        <end position="475"/>
    </location>
</feature>
<dbReference type="RefSeq" id="WP_214391167.1">
    <property type="nucleotide sequence ID" value="NZ_JAFLWW010000004.1"/>
</dbReference>
<feature type="active site" evidence="3">
    <location>
        <position position="253"/>
    </location>
</feature>
<reference evidence="6" key="1">
    <citation type="journal article" date="2021" name="Microorganisms">
        <title>Phylogenomic Reconstruction and Metabolic Potential of the Genus Aminobacter.</title>
        <authorList>
            <person name="Artuso I."/>
            <person name="Turrini P."/>
            <person name="Pirolo M."/>
            <person name="Lugli G.A."/>
            <person name="Ventura M."/>
            <person name="Visca P."/>
        </authorList>
    </citation>
    <scope>NUCLEOTIDE SEQUENCE</scope>
    <source>
        <strain evidence="6">LMG 26462</strain>
    </source>
</reference>
<protein>
    <submittedName>
        <fullName evidence="6">Aldehyde dehydrogenase family protein</fullName>
    </submittedName>
</protein>
<dbReference type="SUPFAM" id="SSF53720">
    <property type="entry name" value="ALDH-like"/>
    <property type="match status" value="1"/>
</dbReference>